<dbReference type="NCBIfam" id="TIGR01549">
    <property type="entry name" value="HAD-SF-IA-v1"/>
    <property type="match status" value="1"/>
</dbReference>
<dbReference type="SUPFAM" id="SSF56784">
    <property type="entry name" value="HAD-like"/>
    <property type="match status" value="1"/>
</dbReference>
<protein>
    <submittedName>
        <fullName evidence="1">Haloacid dehalogenase superfamily, subfamily IA, variant 3 with third motif having DD or ED/haloacid dehalogenase superfamily, subfamily IA, variant 1 with third motif having Dx(3-4)D or Dx(3-4)E</fullName>
    </submittedName>
</protein>
<dbReference type="GO" id="GO:0008967">
    <property type="term" value="F:phosphoglycolate phosphatase activity"/>
    <property type="evidence" value="ECO:0007669"/>
    <property type="project" value="TreeGrafter"/>
</dbReference>
<organism evidence="1 2">
    <name type="scientific">Klenkia taihuensis</name>
    <dbReference type="NCBI Taxonomy" id="1225127"/>
    <lineage>
        <taxon>Bacteria</taxon>
        <taxon>Bacillati</taxon>
        <taxon>Actinomycetota</taxon>
        <taxon>Actinomycetes</taxon>
        <taxon>Geodermatophilales</taxon>
        <taxon>Geodermatophilaceae</taxon>
        <taxon>Klenkia</taxon>
    </lineage>
</organism>
<dbReference type="SFLD" id="SFLDG01129">
    <property type="entry name" value="C1.5:_HAD__Beta-PGM__Phosphata"/>
    <property type="match status" value="1"/>
</dbReference>
<dbReference type="InterPro" id="IPR023198">
    <property type="entry name" value="PGP-like_dom2"/>
</dbReference>
<dbReference type="SFLD" id="SFLDG01135">
    <property type="entry name" value="C1.5.6:_HAD__Beta-PGM__Phospha"/>
    <property type="match status" value="1"/>
</dbReference>
<dbReference type="Proteomes" id="UP000199022">
    <property type="component" value="Unassembled WGS sequence"/>
</dbReference>
<dbReference type="InterPro" id="IPR006439">
    <property type="entry name" value="HAD-SF_hydro_IA"/>
</dbReference>
<dbReference type="PANTHER" id="PTHR43434:SF16">
    <property type="entry name" value="BLL8046 PROTEIN"/>
    <property type="match status" value="1"/>
</dbReference>
<keyword evidence="2" id="KW-1185">Reference proteome</keyword>
<dbReference type="InterPro" id="IPR036412">
    <property type="entry name" value="HAD-like_sf"/>
</dbReference>
<dbReference type="AlphaFoldDB" id="A0A1I1NZ60"/>
<dbReference type="GO" id="GO:0006281">
    <property type="term" value="P:DNA repair"/>
    <property type="evidence" value="ECO:0007669"/>
    <property type="project" value="TreeGrafter"/>
</dbReference>
<dbReference type="GO" id="GO:0005829">
    <property type="term" value="C:cytosol"/>
    <property type="evidence" value="ECO:0007669"/>
    <property type="project" value="TreeGrafter"/>
</dbReference>
<dbReference type="Gene3D" id="1.10.150.240">
    <property type="entry name" value="Putative phosphatase, domain 2"/>
    <property type="match status" value="1"/>
</dbReference>
<dbReference type="SFLD" id="SFLDS00003">
    <property type="entry name" value="Haloacid_Dehalogenase"/>
    <property type="match status" value="1"/>
</dbReference>
<reference evidence="2" key="1">
    <citation type="submission" date="2016-10" db="EMBL/GenBank/DDBJ databases">
        <authorList>
            <person name="Varghese N."/>
            <person name="Submissions S."/>
        </authorList>
    </citation>
    <scope>NUCLEOTIDE SEQUENCE [LARGE SCALE GENOMIC DNA]</scope>
    <source>
        <strain evidence="2">DSM 45962</strain>
    </source>
</reference>
<evidence type="ECO:0000313" key="2">
    <source>
        <dbReference type="Proteomes" id="UP000199022"/>
    </source>
</evidence>
<accession>A0A1I1NZ60</accession>
<dbReference type="EMBL" id="FOMD01000002">
    <property type="protein sequence ID" value="SFD00023.1"/>
    <property type="molecule type" value="Genomic_DNA"/>
</dbReference>
<dbReference type="Pfam" id="PF13419">
    <property type="entry name" value="HAD_2"/>
    <property type="match status" value="1"/>
</dbReference>
<dbReference type="InterPro" id="IPR041492">
    <property type="entry name" value="HAD_2"/>
</dbReference>
<dbReference type="NCBIfam" id="TIGR01509">
    <property type="entry name" value="HAD-SF-IA-v3"/>
    <property type="match status" value="1"/>
</dbReference>
<name>A0A1I1NZ60_9ACTN</name>
<dbReference type="STRING" id="1225127.SAMN05661030_2234"/>
<dbReference type="PANTHER" id="PTHR43434">
    <property type="entry name" value="PHOSPHOGLYCOLATE PHOSPHATASE"/>
    <property type="match status" value="1"/>
</dbReference>
<proteinExistence type="predicted"/>
<dbReference type="InterPro" id="IPR050155">
    <property type="entry name" value="HAD-like_hydrolase_sf"/>
</dbReference>
<dbReference type="Gene3D" id="3.40.50.1000">
    <property type="entry name" value="HAD superfamily/HAD-like"/>
    <property type="match status" value="1"/>
</dbReference>
<gene>
    <name evidence="1" type="ORF">SAMN05661030_2234</name>
</gene>
<evidence type="ECO:0000313" key="1">
    <source>
        <dbReference type="EMBL" id="SFD00023.1"/>
    </source>
</evidence>
<dbReference type="InterPro" id="IPR023214">
    <property type="entry name" value="HAD_sf"/>
</dbReference>
<sequence>MSGHRVRMAPRIAVLDVDGTLVDSNYHHALAWYRAFRSLGETVPVWRLHRLIGMGGDQLVAAVGGDELEERLGDAARERWEEEVQPLLGELAPLPGARDLLVAVRERGHRLVLASSGKADQVDHYLDLLDARDLAEAWTTSDDVEASKPAPDLLRTALAKLGEPEDAPAVVVGDSVYDVEAAKRAGMPAYVVRSGGFGDDELRAAGAVELYDTPADLTAALDSTRWAGEQR</sequence>